<feature type="signal peptide" evidence="1">
    <location>
        <begin position="1"/>
        <end position="20"/>
    </location>
</feature>
<keyword evidence="1" id="KW-0732">Signal</keyword>
<evidence type="ECO:0000313" key="3">
    <source>
        <dbReference type="Proteomes" id="UP000238375"/>
    </source>
</evidence>
<protein>
    <recommendedName>
        <fullName evidence="4">Adhesin</fullName>
    </recommendedName>
</protein>
<dbReference type="PANTHER" id="PTHR34094">
    <property type="match status" value="1"/>
</dbReference>
<evidence type="ECO:0000313" key="2">
    <source>
        <dbReference type="EMBL" id="PRY41050.1"/>
    </source>
</evidence>
<feature type="chain" id="PRO_5015665440" description="Adhesin" evidence="1">
    <location>
        <begin position="21"/>
        <end position="357"/>
    </location>
</feature>
<sequence length="357" mass="37682">MTRNYFLLSLLTAGALSLSAFTPTTRIRDGRDTPYLTKNFSGTVNAVKAETSGGSLTIEGGSGQGAKVEMFVRPNNWNGRNELDKAEIEERLKDYDITIAQEGSTLVATAKRRSNNNNDWKRSVSISFVFYTPRRVSSDMRTSGGSIHLSALTGNQRFRTSGGSLHIDDIQGSLNGQTSGGSIHMNRCNQTERDGGLDLQTSGGSIEARASSGKMRLHTSGGSINLDDLKGDIDAQTSGGSVRGNHIDGDIIASTSGGSVRLSDIAGSIDASTSAGSIDVSLAELGKHVKLNTSVGSVHVQMPLNKGLTLNLSGNRVNLPNLRNFDGDIQKDRVRGRLNGGGIPVDISASVGSVSIN</sequence>
<organism evidence="2 3">
    <name type="scientific">Spirosoma oryzae</name>
    <dbReference type="NCBI Taxonomy" id="1469603"/>
    <lineage>
        <taxon>Bacteria</taxon>
        <taxon>Pseudomonadati</taxon>
        <taxon>Bacteroidota</taxon>
        <taxon>Cytophagia</taxon>
        <taxon>Cytophagales</taxon>
        <taxon>Cytophagaceae</taxon>
        <taxon>Spirosoma</taxon>
    </lineage>
</organism>
<name>A0A2T0T5V4_9BACT</name>
<comment type="caution">
    <text evidence="2">The sequence shown here is derived from an EMBL/GenBank/DDBJ whole genome shotgun (WGS) entry which is preliminary data.</text>
</comment>
<dbReference type="Proteomes" id="UP000238375">
    <property type="component" value="Unassembled WGS sequence"/>
</dbReference>
<reference evidence="2 3" key="1">
    <citation type="submission" date="2018-03" db="EMBL/GenBank/DDBJ databases">
        <title>Genomic Encyclopedia of Archaeal and Bacterial Type Strains, Phase II (KMG-II): from individual species to whole genera.</title>
        <authorList>
            <person name="Goeker M."/>
        </authorList>
    </citation>
    <scope>NUCLEOTIDE SEQUENCE [LARGE SCALE GENOMIC DNA]</scope>
    <source>
        <strain evidence="2 3">DSM 28354</strain>
    </source>
</reference>
<dbReference type="PANTHER" id="PTHR34094:SF1">
    <property type="entry name" value="PROTEIN FAM185A"/>
    <property type="match status" value="1"/>
</dbReference>
<dbReference type="EMBL" id="PVTE01000006">
    <property type="protein sequence ID" value="PRY41050.1"/>
    <property type="molecule type" value="Genomic_DNA"/>
</dbReference>
<evidence type="ECO:0008006" key="4">
    <source>
        <dbReference type="Google" id="ProtNLM"/>
    </source>
</evidence>
<gene>
    <name evidence="2" type="ORF">CLV58_106237</name>
</gene>
<keyword evidence="3" id="KW-1185">Reference proteome</keyword>
<evidence type="ECO:0000256" key="1">
    <source>
        <dbReference type="SAM" id="SignalP"/>
    </source>
</evidence>
<dbReference type="AlphaFoldDB" id="A0A2T0T5V4"/>
<proteinExistence type="predicted"/>
<dbReference type="RefSeq" id="WP_106137471.1">
    <property type="nucleotide sequence ID" value="NZ_PVTE01000006.1"/>
</dbReference>
<dbReference type="OrthoDB" id="1523429at2"/>
<accession>A0A2T0T5V4</accession>